<dbReference type="EC" id="1.14.11.-" evidence="3"/>
<keyword evidence="6" id="KW-1185">Reference proteome</keyword>
<comment type="subcellular location">
    <subcellularLocation>
        <location evidence="3">Nucleus</location>
    </subcellularLocation>
</comment>
<comment type="cofactor">
    <cofactor evidence="3">
        <name>Fe(2+)</name>
        <dbReference type="ChEBI" id="CHEBI:29033"/>
    </cofactor>
    <text evidence="3">Binds 1 Fe(2+) ion per subunit.</text>
</comment>
<dbReference type="InterPro" id="IPR016024">
    <property type="entry name" value="ARM-type_fold"/>
</dbReference>
<accession>A0ABD1HCH4</accession>
<proteinExistence type="inferred from homology"/>
<dbReference type="EMBL" id="JBEAFC010000006">
    <property type="protein sequence ID" value="KAL1553874.1"/>
    <property type="molecule type" value="Genomic_DNA"/>
</dbReference>
<dbReference type="PANTHER" id="PTHR13096:SF9">
    <property type="entry name" value="BIFUNCTIONAL LYSINE-SPECIFIC DEMETHYLASE AND HISTIDYL-HYDROXYLASE"/>
    <property type="match status" value="1"/>
</dbReference>
<dbReference type="Pfam" id="PF08007">
    <property type="entry name" value="JmjC_2"/>
    <property type="match status" value="1"/>
</dbReference>
<sequence length="786" mass="89204">MEEQKNTKSKAKRKRRLAMMKKKDMRNDEILFPLLLASFCSKPHVEKALIKKCLNKILLSIPQLHLPPILALLPSLLNSDCAEIVCKCLDIIGAASLAMLEMSEQIALEDEIVKRLIALVRNSKREIAISACNAVLDLSAASAGTQRLLKFGAIENFILCLAQGFKSQAETVGTAANMTLLKEDDHSILLLQGATALINSSSIEQLRLIPTDICETFLLHLRRLLGAVHKKRLHSTSSTCDKRNDFFAGNIRVHNLVESVFMLSFNCGLPSESIYLEHVNRGIFGSGKASIELFLSEVWEVCPKLLRNASTDSSSEDGIFNPFLQYHRLKEAIPSGLPSMLKCFTSCPAIVADELDILHVIEEIKSHLGYPIIYNQDIRVVKTQSGEQELHYFQEQPESRCSISPHIFSINDILECEEAFKNGYSIALRGMEFRSRTIAVIADELASFFGQPSAGVNMYLTPSDSQGLARHSDDHCVFVCQLIGAKRWKVYPRPDSKLPRLYESCYSLHDLEDESREGHEQQQFVLKEGDILYIPRGFPHEAITDVDDDDNVATAKFSLHMTLAIEIEPPFEWEGFMHAALYSWDSKQRALLHKSADSVQRNLHLLSMRLLHIAIKLIGYLDPAFQKACLVDAMPFSSDTTREWLQKNQRKTFGYLINRIISESKFSDAVSHLEATLLKNEDPLEHLRWMKYFTREAEEIESLSNLCIPSADSRYLFDLLIHHKDIAEVAFIQVRSRFCHEVEFRDVELHYRVLLEKYRKVRKQYANGMLSLHSALSNEPESLFSS</sequence>
<keyword evidence="3" id="KW-0804">Transcription</keyword>
<keyword evidence="2 3" id="KW-0408">Iron</keyword>
<keyword evidence="1 3" id="KW-0479">Metal-binding</keyword>
<dbReference type="InterPro" id="IPR039994">
    <property type="entry name" value="NO66-like"/>
</dbReference>
<keyword evidence="3" id="KW-0560">Oxidoreductase</keyword>
<dbReference type="SUPFAM" id="SSF48371">
    <property type="entry name" value="ARM repeat"/>
    <property type="match status" value="1"/>
</dbReference>
<dbReference type="GO" id="GO:0005634">
    <property type="term" value="C:nucleus"/>
    <property type="evidence" value="ECO:0007669"/>
    <property type="project" value="UniProtKB-SubCell"/>
</dbReference>
<dbReference type="GO" id="GO:0005506">
    <property type="term" value="F:iron ion binding"/>
    <property type="evidence" value="ECO:0007669"/>
    <property type="project" value="UniProtKB-UniRule"/>
</dbReference>
<keyword evidence="3" id="KW-0539">Nucleus</keyword>
<keyword evidence="3" id="KW-0805">Transcription regulation</keyword>
<dbReference type="PANTHER" id="PTHR13096">
    <property type="entry name" value="MINA53 MYC INDUCED NUCLEAR ANTIGEN"/>
    <property type="match status" value="1"/>
</dbReference>
<dbReference type="InterPro" id="IPR011989">
    <property type="entry name" value="ARM-like"/>
</dbReference>
<comment type="similarity">
    <text evidence="3">Belongs to the ROX family.</text>
</comment>
<dbReference type="Gene3D" id="2.60.120.650">
    <property type="entry name" value="Cupin"/>
    <property type="match status" value="1"/>
</dbReference>
<dbReference type="AlphaFoldDB" id="A0ABD1HCH4"/>
<protein>
    <recommendedName>
        <fullName evidence="3">Bifunctional lysine-specific demethylase and histidyl-hydroxylase</fullName>
        <ecNumber evidence="3">1.14.11.-</ecNumber>
    </recommendedName>
</protein>
<evidence type="ECO:0000313" key="5">
    <source>
        <dbReference type="EMBL" id="KAL1553874.1"/>
    </source>
</evidence>
<comment type="function">
    <text evidence="3">Oxygenase that can act as both a histone lysine demethylase and a ribosomal histidine hydroxylase.</text>
</comment>
<dbReference type="Proteomes" id="UP001567538">
    <property type="component" value="Unassembled WGS sequence"/>
</dbReference>
<dbReference type="Gene3D" id="1.25.10.10">
    <property type="entry name" value="Leucine-rich Repeat Variant"/>
    <property type="match status" value="1"/>
</dbReference>
<dbReference type="SUPFAM" id="SSF51197">
    <property type="entry name" value="Clavaminate synthase-like"/>
    <property type="match status" value="1"/>
</dbReference>
<dbReference type="InterPro" id="IPR003347">
    <property type="entry name" value="JmjC_dom"/>
</dbReference>
<reference evidence="5 6" key="1">
    <citation type="submission" date="2024-06" db="EMBL/GenBank/DDBJ databases">
        <title>A chromosome level genome sequence of Diviner's sage (Salvia divinorum).</title>
        <authorList>
            <person name="Ford S.A."/>
            <person name="Ro D.-K."/>
            <person name="Ness R.W."/>
            <person name="Phillips M.A."/>
        </authorList>
    </citation>
    <scope>NUCLEOTIDE SEQUENCE [LARGE SCALE GENOMIC DNA]</scope>
    <source>
        <strain evidence="5">SAF-2024a</strain>
        <tissue evidence="5">Leaf</tissue>
    </source>
</reference>
<dbReference type="PROSITE" id="PS51184">
    <property type="entry name" value="JMJC"/>
    <property type="match status" value="1"/>
</dbReference>
<gene>
    <name evidence="5" type="ORF">AAHA92_14495</name>
</gene>
<organism evidence="5 6">
    <name type="scientific">Salvia divinorum</name>
    <name type="common">Maria pastora</name>
    <name type="synonym">Diviner's sage</name>
    <dbReference type="NCBI Taxonomy" id="28513"/>
    <lineage>
        <taxon>Eukaryota</taxon>
        <taxon>Viridiplantae</taxon>
        <taxon>Streptophyta</taxon>
        <taxon>Embryophyta</taxon>
        <taxon>Tracheophyta</taxon>
        <taxon>Spermatophyta</taxon>
        <taxon>Magnoliopsida</taxon>
        <taxon>eudicotyledons</taxon>
        <taxon>Gunneridae</taxon>
        <taxon>Pentapetalae</taxon>
        <taxon>asterids</taxon>
        <taxon>lamiids</taxon>
        <taxon>Lamiales</taxon>
        <taxon>Lamiaceae</taxon>
        <taxon>Nepetoideae</taxon>
        <taxon>Mentheae</taxon>
        <taxon>Salviinae</taxon>
        <taxon>Salvia</taxon>
        <taxon>Salvia subgen. Calosphace</taxon>
    </lineage>
</organism>
<evidence type="ECO:0000256" key="2">
    <source>
        <dbReference type="ARBA" id="ARBA00023004"/>
    </source>
</evidence>
<evidence type="ECO:0000313" key="6">
    <source>
        <dbReference type="Proteomes" id="UP001567538"/>
    </source>
</evidence>
<evidence type="ECO:0000259" key="4">
    <source>
        <dbReference type="PROSITE" id="PS51184"/>
    </source>
</evidence>
<comment type="caution">
    <text evidence="5">The sequence shown here is derived from an EMBL/GenBank/DDBJ whole genome shotgun (WGS) entry which is preliminary data.</text>
</comment>
<feature type="domain" description="JmjC" evidence="4">
    <location>
        <begin position="423"/>
        <end position="575"/>
    </location>
</feature>
<evidence type="ECO:0000256" key="3">
    <source>
        <dbReference type="RuleBase" id="RU366061"/>
    </source>
</evidence>
<keyword evidence="3" id="KW-0223">Dioxygenase</keyword>
<evidence type="ECO:0000256" key="1">
    <source>
        <dbReference type="ARBA" id="ARBA00022723"/>
    </source>
</evidence>
<name>A0ABD1HCH4_SALDI</name>
<dbReference type="GO" id="GO:0016706">
    <property type="term" value="F:2-oxoglutarate-dependent dioxygenase activity"/>
    <property type="evidence" value="ECO:0007669"/>
    <property type="project" value="UniProtKB-UniRule"/>
</dbReference>